<protein>
    <submittedName>
        <fullName evidence="1">HlyU family transcriptional regulator</fullName>
    </submittedName>
</protein>
<evidence type="ECO:0000313" key="1">
    <source>
        <dbReference type="EMBL" id="XBY45182.1"/>
    </source>
</evidence>
<dbReference type="Pfam" id="PF10115">
    <property type="entry name" value="HlyU"/>
    <property type="match status" value="1"/>
</dbReference>
<name>A0AAU7XAV8_9HYPH</name>
<gene>
    <name evidence="1" type="ORF">ABS361_02490</name>
</gene>
<proteinExistence type="predicted"/>
<organism evidence="1">
    <name type="scientific">Methyloraptor flagellatus</name>
    <dbReference type="NCBI Taxonomy" id="3162530"/>
    <lineage>
        <taxon>Bacteria</taxon>
        <taxon>Pseudomonadati</taxon>
        <taxon>Pseudomonadota</taxon>
        <taxon>Alphaproteobacteria</taxon>
        <taxon>Hyphomicrobiales</taxon>
        <taxon>Ancalomicrobiaceae</taxon>
        <taxon>Methyloraptor</taxon>
    </lineage>
</organism>
<accession>A0AAU7XAV8</accession>
<dbReference type="AlphaFoldDB" id="A0AAU7XAV8"/>
<dbReference type="RefSeq" id="WP_407050272.1">
    <property type="nucleotide sequence ID" value="NZ_CP158568.1"/>
</dbReference>
<dbReference type="InterPro" id="IPR018772">
    <property type="entry name" value="Transcription_activator_HlyU"/>
</dbReference>
<sequence>MSFLKKLFGLGPSAPAAPEKLETEEYREFLVTATPIKEGREWQVCGVISREENGEMREHRFIRVDRFPDKETAVQMIFQKGRQIIDERRGKVFD</sequence>
<dbReference type="KEGG" id="mflg:ABS361_02490"/>
<reference evidence="1" key="1">
    <citation type="submission" date="2024-06" db="EMBL/GenBank/DDBJ databases">
        <title>Methylostella associata gen. nov., sp. nov., a novel Ancalomicrobiaceae-affiliated facultatively methylotrophic bacteria that feed on methanotrophs of the genus Methylococcus.</title>
        <authorList>
            <person name="Saltykova V."/>
            <person name="Danilova O.V."/>
            <person name="Oshkin I.Y."/>
            <person name="Belova S.E."/>
            <person name="Pimenov N.V."/>
            <person name="Dedysh S.N."/>
        </authorList>
    </citation>
    <scope>NUCLEOTIDE SEQUENCE</scope>
    <source>
        <strain evidence="1">S20</strain>
    </source>
</reference>
<dbReference type="EMBL" id="CP158568">
    <property type="protein sequence ID" value="XBY45182.1"/>
    <property type="molecule type" value="Genomic_DNA"/>
</dbReference>